<proteinExistence type="predicted"/>
<evidence type="ECO:0000256" key="1">
    <source>
        <dbReference type="SAM" id="Phobius"/>
    </source>
</evidence>
<protein>
    <recommendedName>
        <fullName evidence="4">YbbR-like domain-containing protein</fullName>
    </recommendedName>
</protein>
<evidence type="ECO:0000313" key="2">
    <source>
        <dbReference type="EMBL" id="GLC29746.1"/>
    </source>
</evidence>
<evidence type="ECO:0008006" key="4">
    <source>
        <dbReference type="Google" id="ProtNLM"/>
    </source>
</evidence>
<dbReference type="InterPro" id="IPR053154">
    <property type="entry name" value="c-di-AMP_regulator"/>
</dbReference>
<sequence>MDQKNKWLIKITCVIAAFGLWLYISNINDNQIKYEVKSIPVELINTDALAQSKMKILPGQQFTISVYVKGKPADIYKIKPQDFKVIADMGEYVVRKGENKIPVRITDHPENVLVLNSDTLVLKVELDDLIQKTFPVVVDLDVKAKDGYYVSSNYTSKPTDVIVNGAAKYVNQVAKVVAKGTAKNVDADINLSVPFQALDASGKVVSDVDISPKLAEISVSVKKTKTVGINIKTKGNISKDMVLKTLIATPDKVDIAGANIDGISSLDTEPIDLAALTPNKVVTAKIILPQGVTLLNSDQTVKIKATIDKIISKSLTYDIAVKNLSDTLTATIDNPKLSLTISGIEAQVNALKPEDITCSVDVNNLPEGEHNLNVNVTVPDGITKVSSAPQSVKVTLKKKTQ</sequence>
<dbReference type="Pfam" id="PF07949">
    <property type="entry name" value="YbbR"/>
    <property type="match status" value="2"/>
</dbReference>
<reference evidence="2 3" key="1">
    <citation type="journal article" date="2024" name="Int. J. Syst. Evol. Microbiol.">
        <title>Clostridium omnivorum sp. nov., isolated from anoxic soil under the treatment of reductive soil disinfestation.</title>
        <authorList>
            <person name="Ueki A."/>
            <person name="Tonouchi A."/>
            <person name="Kaku N."/>
            <person name="Honma S."/>
            <person name="Ueki K."/>
        </authorList>
    </citation>
    <scope>NUCLEOTIDE SEQUENCE [LARGE SCALE GENOMIC DNA]</scope>
    <source>
        <strain evidence="2 3">E14</strain>
    </source>
</reference>
<keyword evidence="1" id="KW-1133">Transmembrane helix</keyword>
<evidence type="ECO:0000313" key="3">
    <source>
        <dbReference type="Proteomes" id="UP001208567"/>
    </source>
</evidence>
<dbReference type="Gene3D" id="2.170.120.40">
    <property type="entry name" value="YbbR-like domain"/>
    <property type="match status" value="2"/>
</dbReference>
<organism evidence="2 3">
    <name type="scientific">Clostridium omnivorum</name>
    <dbReference type="NCBI Taxonomy" id="1604902"/>
    <lineage>
        <taxon>Bacteria</taxon>
        <taxon>Bacillati</taxon>
        <taxon>Bacillota</taxon>
        <taxon>Clostridia</taxon>
        <taxon>Eubacteriales</taxon>
        <taxon>Clostridiaceae</taxon>
        <taxon>Clostridium</taxon>
    </lineage>
</organism>
<gene>
    <name evidence="2" type="ORF">bsdE14_11560</name>
</gene>
<dbReference type="RefSeq" id="WP_264849029.1">
    <property type="nucleotide sequence ID" value="NZ_BRXR01000001.1"/>
</dbReference>
<dbReference type="PANTHER" id="PTHR37804">
    <property type="entry name" value="CDAA REGULATORY PROTEIN CDAR"/>
    <property type="match status" value="1"/>
</dbReference>
<comment type="caution">
    <text evidence="2">The sequence shown here is derived from an EMBL/GenBank/DDBJ whole genome shotgun (WGS) entry which is preliminary data.</text>
</comment>
<feature type="transmembrane region" description="Helical" evidence="1">
    <location>
        <begin position="7"/>
        <end position="24"/>
    </location>
</feature>
<keyword evidence="1" id="KW-0472">Membrane</keyword>
<keyword evidence="3" id="KW-1185">Reference proteome</keyword>
<name>A0ABQ5N3H4_9CLOT</name>
<keyword evidence="1" id="KW-0812">Transmembrane</keyword>
<dbReference type="Proteomes" id="UP001208567">
    <property type="component" value="Unassembled WGS sequence"/>
</dbReference>
<dbReference type="PANTHER" id="PTHR37804:SF1">
    <property type="entry name" value="CDAA REGULATORY PROTEIN CDAR"/>
    <property type="match status" value="1"/>
</dbReference>
<dbReference type="Gene3D" id="2.170.120.30">
    <property type="match status" value="2"/>
</dbReference>
<accession>A0ABQ5N3H4</accession>
<dbReference type="EMBL" id="BRXR01000001">
    <property type="protein sequence ID" value="GLC29746.1"/>
    <property type="molecule type" value="Genomic_DNA"/>
</dbReference>
<dbReference type="InterPro" id="IPR012505">
    <property type="entry name" value="YbbR"/>
</dbReference>